<reference evidence="1" key="1">
    <citation type="submission" date="2016-10" db="EMBL/GenBank/DDBJ databases">
        <title>Draft Genome Sequence of Nocardioides luteus Strain BAFB, an Alkane-Degrading Bacterium Isolated from JP-7 Polluted Soil.</title>
        <authorList>
            <person name="Brown L."/>
            <person name="Ruiz O.N."/>
            <person name="Gunasekera T."/>
        </authorList>
    </citation>
    <scope>NUCLEOTIDE SEQUENCE [LARGE SCALE GENOMIC DNA]</scope>
    <source>
        <strain evidence="1">BAFB</strain>
    </source>
</reference>
<comment type="caution">
    <text evidence="1">The sequence shown here is derived from an EMBL/GenBank/DDBJ whole genome shotgun (WGS) entry which is preliminary data.</text>
</comment>
<dbReference type="Proteomes" id="UP000033772">
    <property type="component" value="Unassembled WGS sequence"/>
</dbReference>
<accession>A0A1J4NDL5</accession>
<dbReference type="EMBL" id="JZDQ02000002">
    <property type="protein sequence ID" value="OIJ28569.1"/>
    <property type="molecule type" value="Genomic_DNA"/>
</dbReference>
<dbReference type="RefSeq" id="WP_045547143.1">
    <property type="nucleotide sequence ID" value="NZ_JZDQ02000002.1"/>
</dbReference>
<organism evidence="1 2">
    <name type="scientific">Nocardioides luteus</name>
    <dbReference type="NCBI Taxonomy" id="1844"/>
    <lineage>
        <taxon>Bacteria</taxon>
        <taxon>Bacillati</taxon>
        <taxon>Actinomycetota</taxon>
        <taxon>Actinomycetes</taxon>
        <taxon>Propionibacteriales</taxon>
        <taxon>Nocardioidaceae</taxon>
        <taxon>Nocardioides</taxon>
    </lineage>
</organism>
<protein>
    <recommendedName>
        <fullName evidence="3">PIN domain-containing protein</fullName>
    </recommendedName>
</protein>
<sequence length="174" mass="18871">MTDTSTYTHLCRAGHSLILEKLAPGGVILVPDAVNVEIERGRVMQSGIPRVSDVSWAELAVLTDDEVWTQLQVKAEMGGGVTAHIGECAVIACAQHRGLTALIDDRAAVVQADLRGVPSHDTLWLVVEAYKSLFDRDREQAARVVDDLLATGMYLPITSGKSLFSWAYEEGILP</sequence>
<dbReference type="AlphaFoldDB" id="A0A1J4NDL5"/>
<evidence type="ECO:0000313" key="2">
    <source>
        <dbReference type="Proteomes" id="UP000033772"/>
    </source>
</evidence>
<name>A0A1J4NDL5_9ACTN</name>
<dbReference type="Pfam" id="PF11848">
    <property type="entry name" value="DUF3368"/>
    <property type="match status" value="1"/>
</dbReference>
<proteinExistence type="predicted"/>
<gene>
    <name evidence="1" type="ORF">UG56_001965</name>
</gene>
<evidence type="ECO:0000313" key="1">
    <source>
        <dbReference type="EMBL" id="OIJ28569.1"/>
    </source>
</evidence>
<evidence type="ECO:0008006" key="3">
    <source>
        <dbReference type="Google" id="ProtNLM"/>
    </source>
</evidence>
<dbReference type="OrthoDB" id="4550471at2"/>
<keyword evidence="2" id="KW-1185">Reference proteome</keyword>
<dbReference type="InterPro" id="IPR021799">
    <property type="entry name" value="PIN-like_prokaryotic"/>
</dbReference>
<dbReference type="STRING" id="1844.UG56_001965"/>